<proteinExistence type="predicted"/>
<evidence type="ECO:0000313" key="1">
    <source>
        <dbReference type="EMBL" id="TQF00202.1"/>
    </source>
</evidence>
<protein>
    <submittedName>
        <fullName evidence="1">Uncharacterized protein</fullName>
    </submittedName>
</protein>
<dbReference type="AlphaFoldDB" id="A0A540VTW9"/>
<dbReference type="EMBL" id="VIFK01000020">
    <property type="protein sequence ID" value="TQF00202.1"/>
    <property type="molecule type" value="Genomic_DNA"/>
</dbReference>
<sequence length="72" mass="7501">MRQAREALDCAGRAIEGLMGIADLMEADPGQQRIAAALRSLAHDADESVGAACAEIDRCSEATDRLNTVSAA</sequence>
<accession>A0A540VTW9</accession>
<dbReference type="Proteomes" id="UP000315400">
    <property type="component" value="Unassembled WGS sequence"/>
</dbReference>
<comment type="caution">
    <text evidence="1">The sequence shown here is derived from an EMBL/GenBank/DDBJ whole genome shotgun (WGS) entry which is preliminary data.</text>
</comment>
<organism evidence="1 2">
    <name type="scientific">Spiribacter salinus</name>
    <dbReference type="NCBI Taxonomy" id="1335746"/>
    <lineage>
        <taxon>Bacteria</taxon>
        <taxon>Pseudomonadati</taxon>
        <taxon>Pseudomonadota</taxon>
        <taxon>Gammaproteobacteria</taxon>
        <taxon>Chromatiales</taxon>
        <taxon>Ectothiorhodospiraceae</taxon>
        <taxon>Spiribacter</taxon>
    </lineage>
</organism>
<name>A0A540VTW9_9GAMM</name>
<reference evidence="1 2" key="1">
    <citation type="submission" date="2019-06" db="EMBL/GenBank/DDBJ databases">
        <title>Metagenome assembled Genome of Spiribacter salinus SL48-SHIP from the microbial mat of Salt Lake 48 (Novosibirsk region, Russia).</title>
        <authorList>
            <person name="Shipova A."/>
            <person name="Rozanov A.S."/>
            <person name="Bryanskaya A.V."/>
            <person name="Peltek S.E."/>
        </authorList>
    </citation>
    <scope>NUCLEOTIDE SEQUENCE [LARGE SCALE GENOMIC DNA]</scope>
    <source>
        <strain evidence="1">SL48-SHIP-2</strain>
    </source>
</reference>
<evidence type="ECO:0000313" key="2">
    <source>
        <dbReference type="Proteomes" id="UP000315400"/>
    </source>
</evidence>
<gene>
    <name evidence="1" type="ORF">FKY71_04650</name>
</gene>